<dbReference type="PROSITE" id="PS51029">
    <property type="entry name" value="MADF"/>
    <property type="match status" value="1"/>
</dbReference>
<dbReference type="PANTHER" id="PTHR12243:SF69">
    <property type="entry name" value="SI:CH73-59F11.3"/>
    <property type="match status" value="1"/>
</dbReference>
<evidence type="ECO:0000313" key="2">
    <source>
        <dbReference type="EMBL" id="JAD11583.1"/>
    </source>
</evidence>
<reference evidence="2" key="1">
    <citation type="submission" date="2014-11" db="EMBL/GenBank/DDBJ databases">
        <authorList>
            <person name="Geib S."/>
        </authorList>
    </citation>
    <scope>NUCLEOTIDE SEQUENCE</scope>
</reference>
<dbReference type="Pfam" id="PF10545">
    <property type="entry name" value="MADF_DNA_bdg"/>
    <property type="match status" value="1"/>
</dbReference>
<dbReference type="GO" id="GO:0006357">
    <property type="term" value="P:regulation of transcription by RNA polymerase II"/>
    <property type="evidence" value="ECO:0007669"/>
    <property type="project" value="TreeGrafter"/>
</dbReference>
<dbReference type="InterPro" id="IPR039353">
    <property type="entry name" value="TF_Adf1"/>
</dbReference>
<evidence type="ECO:0000259" key="1">
    <source>
        <dbReference type="PROSITE" id="PS51029"/>
    </source>
</evidence>
<proteinExistence type="predicted"/>
<dbReference type="SMART" id="SM00595">
    <property type="entry name" value="MADF"/>
    <property type="match status" value="1"/>
</dbReference>
<reference evidence="2" key="2">
    <citation type="journal article" date="2015" name="Gigascience">
        <title>Reconstructing a comprehensive transcriptome assembly of a white-pupal translocated strain of the pest fruit fly Bactrocera cucurbitae.</title>
        <authorList>
            <person name="Sim S.B."/>
            <person name="Calla B."/>
            <person name="Hall B."/>
            <person name="DeRego T."/>
            <person name="Geib S.M."/>
        </authorList>
    </citation>
    <scope>NUCLEOTIDE SEQUENCE</scope>
</reference>
<gene>
    <name evidence="2" type="primary">Adf1_2</name>
    <name evidence="2" type="ORF">g.41422</name>
</gene>
<organism evidence="2">
    <name type="scientific">Zeugodacus cucurbitae</name>
    <name type="common">Melon fruit fly</name>
    <name type="synonym">Bactrocera cucurbitae</name>
    <dbReference type="NCBI Taxonomy" id="28588"/>
    <lineage>
        <taxon>Eukaryota</taxon>
        <taxon>Metazoa</taxon>
        <taxon>Ecdysozoa</taxon>
        <taxon>Arthropoda</taxon>
        <taxon>Hexapoda</taxon>
        <taxon>Insecta</taxon>
        <taxon>Pterygota</taxon>
        <taxon>Neoptera</taxon>
        <taxon>Endopterygota</taxon>
        <taxon>Diptera</taxon>
        <taxon>Brachycera</taxon>
        <taxon>Muscomorpha</taxon>
        <taxon>Tephritoidea</taxon>
        <taxon>Tephritidae</taxon>
        <taxon>Zeugodacus</taxon>
        <taxon>Zeugodacus</taxon>
    </lineage>
</organism>
<name>A0A0A1XLW6_ZEUCU</name>
<dbReference type="AlphaFoldDB" id="A0A0A1XLW6"/>
<dbReference type="EMBL" id="GBXI01002709">
    <property type="protein sequence ID" value="JAD11583.1"/>
    <property type="molecule type" value="Transcribed_RNA"/>
</dbReference>
<dbReference type="PANTHER" id="PTHR12243">
    <property type="entry name" value="MADF DOMAIN TRANSCRIPTION FACTOR"/>
    <property type="match status" value="1"/>
</dbReference>
<sequence length="230" mass="27189">MTRTSHKKNRPFDFKLISLVQPHPVLYHRHWGGLSTFECMKEKNRIWNAIASEMGTSSDFCLSRWNNLRNHFQRELRHCHELCPKEGTIRGSTWPYLESMRFLERIVRFNKPIKGLCYNKRERKRLDSKILEASEETISGSSSYNNYPYNEAYIEYEELTNSSFGKRECAALQNEDEIIHERMLNYEQMAKLFNKIPSDLKVHVERRIMTYLCKCQLRAIASEGIADIGI</sequence>
<protein>
    <submittedName>
        <fullName evidence="2">Transcription factor Adf-1</fullName>
    </submittedName>
</protein>
<dbReference type="InterPro" id="IPR006578">
    <property type="entry name" value="MADF-dom"/>
</dbReference>
<accession>A0A0A1XLW6</accession>
<dbReference type="GO" id="GO:0005634">
    <property type="term" value="C:nucleus"/>
    <property type="evidence" value="ECO:0007669"/>
    <property type="project" value="TreeGrafter"/>
</dbReference>
<feature type="domain" description="MADF" evidence="1">
    <location>
        <begin position="15"/>
        <end position="108"/>
    </location>
</feature>
<dbReference type="GO" id="GO:0005667">
    <property type="term" value="C:transcription regulator complex"/>
    <property type="evidence" value="ECO:0007669"/>
    <property type="project" value="TreeGrafter"/>
</dbReference>